<reference evidence="1 2" key="1">
    <citation type="submission" date="2020-08" db="EMBL/GenBank/DDBJ databases">
        <title>Genomic Encyclopedia of Type Strains, Phase IV (KMG-IV): sequencing the most valuable type-strain genomes for metagenomic binning, comparative biology and taxonomic classification.</title>
        <authorList>
            <person name="Goeker M."/>
        </authorList>
    </citation>
    <scope>NUCLEOTIDE SEQUENCE [LARGE SCALE GENOMIC DNA]</scope>
    <source>
        <strain evidence="1 2">DSM 101806</strain>
    </source>
</reference>
<dbReference type="SUPFAM" id="SSF89796">
    <property type="entry name" value="CoA-transferase family III (CaiB/BaiF)"/>
    <property type="match status" value="1"/>
</dbReference>
<dbReference type="InterPro" id="IPR050509">
    <property type="entry name" value="CoA-transferase_III"/>
</dbReference>
<dbReference type="EMBL" id="JACIEH010000003">
    <property type="protein sequence ID" value="MBB4099806.1"/>
    <property type="molecule type" value="Genomic_DNA"/>
</dbReference>
<dbReference type="EC" id="5.1.99.4" evidence="1"/>
<dbReference type="AlphaFoldDB" id="A0A7W6JUL4"/>
<dbReference type="PANTHER" id="PTHR48228">
    <property type="entry name" value="SUCCINYL-COA--D-CITRAMALATE COA-TRANSFERASE"/>
    <property type="match status" value="1"/>
</dbReference>
<dbReference type="Pfam" id="PF02515">
    <property type="entry name" value="CoA_transf_3"/>
    <property type="match status" value="1"/>
</dbReference>
<dbReference type="RefSeq" id="WP_183999167.1">
    <property type="nucleotide sequence ID" value="NZ_JACIEH010000003.1"/>
</dbReference>
<proteinExistence type="predicted"/>
<evidence type="ECO:0000313" key="2">
    <source>
        <dbReference type="Proteomes" id="UP000557392"/>
    </source>
</evidence>
<gene>
    <name evidence="1" type="ORF">GGR46_003378</name>
</gene>
<keyword evidence="1" id="KW-0413">Isomerase</keyword>
<dbReference type="InterPro" id="IPR044855">
    <property type="entry name" value="CoA-Trfase_III_dom3_sf"/>
</dbReference>
<evidence type="ECO:0000313" key="1">
    <source>
        <dbReference type="EMBL" id="MBB4099806.1"/>
    </source>
</evidence>
<organism evidence="1 2">
    <name type="scientific">Sphingomonas kyeonggiensis</name>
    <dbReference type="NCBI Taxonomy" id="1268553"/>
    <lineage>
        <taxon>Bacteria</taxon>
        <taxon>Pseudomonadati</taxon>
        <taxon>Pseudomonadota</taxon>
        <taxon>Alphaproteobacteria</taxon>
        <taxon>Sphingomonadales</taxon>
        <taxon>Sphingomonadaceae</taxon>
        <taxon>Sphingomonas</taxon>
    </lineage>
</organism>
<dbReference type="Proteomes" id="UP000557392">
    <property type="component" value="Unassembled WGS sequence"/>
</dbReference>
<dbReference type="GO" id="GO:0008111">
    <property type="term" value="F:alpha-methylacyl-CoA racemase activity"/>
    <property type="evidence" value="ECO:0007669"/>
    <property type="project" value="UniProtKB-EC"/>
</dbReference>
<dbReference type="PANTHER" id="PTHR48228:SF5">
    <property type="entry name" value="ALPHA-METHYLACYL-COA RACEMASE"/>
    <property type="match status" value="1"/>
</dbReference>
<sequence length="361" mass="37243">MVAATHGPLAGLRIIELDMPGSVLFAGMLLADLGCDVIRIRRPGSEGSALAAALYRGRSEVSLDLSQAAGREQALSLIAEADGVIEGYRPGVAEQVGLDPARCLALNPRLVYARTSGWGREGPLAGTPGNDINHLALSGALHAIGPAAAPVPPLNLIGEYAGGSLFLALGLVSAILAAQATGRGQVIEAAQVDGTASMMSLYYALHASGRWSDVRAANMVDGGAPYYRCYACADGRHVAVGALDPQAFRALCTGLGIAAEKFDQFDRSCWPALTEEFAAAFASRGRDEWAALFEGGEGCVSPVLSLTEAPLHPHNRARGTFAASGGAMQPMPAPRFSATPAGILPAAEESVAEVLARWGAS</sequence>
<dbReference type="Gene3D" id="3.40.50.10540">
    <property type="entry name" value="Crotonobetainyl-coa:carnitine coa-transferase, domain 1"/>
    <property type="match status" value="1"/>
</dbReference>
<protein>
    <submittedName>
        <fullName evidence="1">Alpha-methylacyl-CoA racemase</fullName>
        <ecNumber evidence="1">5.1.99.4</ecNumber>
    </submittedName>
</protein>
<comment type="caution">
    <text evidence="1">The sequence shown here is derived from an EMBL/GenBank/DDBJ whole genome shotgun (WGS) entry which is preliminary data.</text>
</comment>
<accession>A0A7W6JUL4</accession>
<dbReference type="Gene3D" id="3.30.1540.10">
    <property type="entry name" value="formyl-coa transferase, domain 3"/>
    <property type="match status" value="1"/>
</dbReference>
<keyword evidence="2" id="KW-1185">Reference proteome</keyword>
<name>A0A7W6JUL4_9SPHN</name>
<dbReference type="InterPro" id="IPR003673">
    <property type="entry name" value="CoA-Trfase_fam_III"/>
</dbReference>
<dbReference type="InterPro" id="IPR023606">
    <property type="entry name" value="CoA-Trfase_III_dom_1_sf"/>
</dbReference>